<feature type="signal peptide" evidence="6">
    <location>
        <begin position="1"/>
        <end position="22"/>
    </location>
</feature>
<evidence type="ECO:0000256" key="5">
    <source>
        <dbReference type="SAM" id="MobiDB-lite"/>
    </source>
</evidence>
<feature type="compositionally biased region" description="Basic and acidic residues" evidence="5">
    <location>
        <begin position="350"/>
        <end position="372"/>
    </location>
</feature>
<accession>A0A8J2RWJ7</accession>
<dbReference type="PANTHER" id="PTHR22923:SF62">
    <property type="entry name" value="CVP18"/>
    <property type="match status" value="1"/>
</dbReference>
<dbReference type="AlphaFoldDB" id="A0A8J2RWJ7"/>
<feature type="compositionally biased region" description="Polar residues" evidence="5">
    <location>
        <begin position="418"/>
        <end position="428"/>
    </location>
</feature>
<evidence type="ECO:0000256" key="3">
    <source>
        <dbReference type="ARBA" id="ARBA00022729"/>
    </source>
</evidence>
<evidence type="ECO:0000313" key="8">
    <source>
        <dbReference type="EMBL" id="CAH0107874.1"/>
    </source>
</evidence>
<evidence type="ECO:0000259" key="7">
    <source>
        <dbReference type="PROSITE" id="PS50871"/>
    </source>
</evidence>
<evidence type="ECO:0000256" key="6">
    <source>
        <dbReference type="SAM" id="SignalP"/>
    </source>
</evidence>
<feature type="region of interest" description="Disordered" evidence="5">
    <location>
        <begin position="345"/>
        <end position="372"/>
    </location>
</feature>
<dbReference type="PANTHER" id="PTHR22923">
    <property type="entry name" value="CEREBELLIN-RELATED"/>
    <property type="match status" value="1"/>
</dbReference>
<name>A0A8J2RWJ7_9CRUS</name>
<dbReference type="OrthoDB" id="6094022at2759"/>
<evidence type="ECO:0000256" key="2">
    <source>
        <dbReference type="ARBA" id="ARBA00022525"/>
    </source>
</evidence>
<dbReference type="InterPro" id="IPR050822">
    <property type="entry name" value="Cerebellin_Synaptic_Org"/>
</dbReference>
<keyword evidence="9" id="KW-1185">Reference proteome</keyword>
<feature type="chain" id="PRO_5035269468" description="C1q domain-containing protein" evidence="6">
    <location>
        <begin position="23"/>
        <end position="930"/>
    </location>
</feature>
<keyword evidence="3 6" id="KW-0732">Signal</keyword>
<organism evidence="8 9">
    <name type="scientific">Daphnia galeata</name>
    <dbReference type="NCBI Taxonomy" id="27404"/>
    <lineage>
        <taxon>Eukaryota</taxon>
        <taxon>Metazoa</taxon>
        <taxon>Ecdysozoa</taxon>
        <taxon>Arthropoda</taxon>
        <taxon>Crustacea</taxon>
        <taxon>Branchiopoda</taxon>
        <taxon>Diplostraca</taxon>
        <taxon>Cladocera</taxon>
        <taxon>Anomopoda</taxon>
        <taxon>Daphniidae</taxon>
        <taxon>Daphnia</taxon>
    </lineage>
</organism>
<evidence type="ECO:0000313" key="9">
    <source>
        <dbReference type="Proteomes" id="UP000789390"/>
    </source>
</evidence>
<evidence type="ECO:0000256" key="1">
    <source>
        <dbReference type="ARBA" id="ARBA00004613"/>
    </source>
</evidence>
<feature type="domain" description="C1q" evidence="7">
    <location>
        <begin position="782"/>
        <end position="928"/>
    </location>
</feature>
<feature type="compositionally biased region" description="Basic and acidic residues" evidence="5">
    <location>
        <begin position="429"/>
        <end position="438"/>
    </location>
</feature>
<feature type="region of interest" description="Disordered" evidence="5">
    <location>
        <begin position="418"/>
        <end position="438"/>
    </location>
</feature>
<proteinExistence type="predicted"/>
<dbReference type="Pfam" id="PF00386">
    <property type="entry name" value="C1q"/>
    <property type="match status" value="1"/>
</dbReference>
<evidence type="ECO:0000256" key="4">
    <source>
        <dbReference type="SAM" id="Coils"/>
    </source>
</evidence>
<dbReference type="PROSITE" id="PS50871">
    <property type="entry name" value="C1Q"/>
    <property type="match status" value="1"/>
</dbReference>
<dbReference type="SUPFAM" id="SSF49842">
    <property type="entry name" value="TNF-like"/>
    <property type="match status" value="1"/>
</dbReference>
<dbReference type="GO" id="GO:0005615">
    <property type="term" value="C:extracellular space"/>
    <property type="evidence" value="ECO:0007669"/>
    <property type="project" value="TreeGrafter"/>
</dbReference>
<sequence length="930" mass="106711">MATIPIKCILTIFLAFTICCSCQDSSVDSSSWAKLQISPVSLSSMEYGNFLVEIYEHANNHKATTTASQKKYFYSPIALLDHKSAASTYNRATKQPEMRFQIEMWNDKVQNEVVKHLNKIVGQEIQSDKVRVIPLEKVILTSKIPTADYSLSPVWTTYDKSKTLRLSLSCFEQKICDELAKEMLSDPEHFDHFKLLYSLSSQRSQTKQTTINIESVTSGQMISNLLHKFGDKKEVFLTANDEKKMLTETATNIRMDTFDDSEVGSPDTESQIYNILKELLVTSRETIKEQSDKMWDSVFWNEDNYRPDRTTKTLNEIINKLDTETQKKLTDMFQKAEKQLGIVETFSSSNKDEEKKGEKQLRRENETKDANENEMKLTLATDQERFSSNKINDEKSTTNYEDMDASVPSIFVVKFQKGNNDTHNSNQQNEKRELDNNYWDGHNRNLENKERIQHNYDANSWADVDRISSVISEKMSNDSDSSRRVEILKEDVEKLLHESRNHVEWDGDKFVPKPMQLSRINLAKFRDSQSFQDRNVRIRYTHAELSAQIKFMEHAKLTVTDEWNNLKDELKATKELLNTTVNNLVTMRIDMTNKLEETKQELEKTRADSNKTVIDLLTELNATKKDLENSKSDLNTMRTFLTKTLDAAEKELTEIKITNKKLSTELKGHELKLAEENLRKELKDYGLATSHKLNTTATNLNIVRTELKSTNTVVADLTTKLNSRTSEIVDIGKIPTSCEDLHQMGQKISGIFLVKGSKKIEIIYCYFYPNQKLQKWIGYADVKSAPVHFYVQRSSPFIKKSIPIPFDIERTNEGNAMNLTSGIFTAPQTGTYFFSFTGVANFSPSFYRATFEICLVVNGDTIGTGMVSAHHSITEQSLPLTIQSTLNLKSGDKVWIHLTYRNGYSYLFDGIDHFTHFSGFLLEEEIVTSL</sequence>
<keyword evidence="4" id="KW-0175">Coiled coil</keyword>
<dbReference type="EMBL" id="CAKKLH010000280">
    <property type="protein sequence ID" value="CAH0107874.1"/>
    <property type="molecule type" value="Genomic_DNA"/>
</dbReference>
<gene>
    <name evidence="8" type="ORF">DGAL_LOCUS11208</name>
</gene>
<feature type="coiled-coil region" evidence="4">
    <location>
        <begin position="588"/>
        <end position="679"/>
    </location>
</feature>
<dbReference type="Gene3D" id="2.60.120.40">
    <property type="match status" value="1"/>
</dbReference>
<keyword evidence="2" id="KW-0964">Secreted</keyword>
<dbReference type="InterPro" id="IPR001073">
    <property type="entry name" value="C1q_dom"/>
</dbReference>
<dbReference type="InterPro" id="IPR008983">
    <property type="entry name" value="Tumour_necrosis_fac-like_dom"/>
</dbReference>
<dbReference type="SMART" id="SM00110">
    <property type="entry name" value="C1Q"/>
    <property type="match status" value="1"/>
</dbReference>
<protein>
    <recommendedName>
        <fullName evidence="7">C1q domain-containing protein</fullName>
    </recommendedName>
</protein>
<comment type="subcellular location">
    <subcellularLocation>
        <location evidence="1">Secreted</location>
    </subcellularLocation>
</comment>
<comment type="caution">
    <text evidence="8">The sequence shown here is derived from an EMBL/GenBank/DDBJ whole genome shotgun (WGS) entry which is preliminary data.</text>
</comment>
<reference evidence="8" key="1">
    <citation type="submission" date="2021-11" db="EMBL/GenBank/DDBJ databases">
        <authorList>
            <person name="Schell T."/>
        </authorList>
    </citation>
    <scope>NUCLEOTIDE SEQUENCE</scope>
    <source>
        <strain evidence="8">M5</strain>
    </source>
</reference>
<dbReference type="Proteomes" id="UP000789390">
    <property type="component" value="Unassembled WGS sequence"/>
</dbReference>